<evidence type="ECO:0000313" key="3">
    <source>
        <dbReference type="Proteomes" id="UP001222027"/>
    </source>
</evidence>
<dbReference type="EMBL" id="JAQQAF010000741">
    <property type="protein sequence ID" value="KAJ8453491.1"/>
    <property type="molecule type" value="Genomic_DNA"/>
</dbReference>
<organism evidence="2 3">
    <name type="scientific">Ensete ventricosum</name>
    <name type="common">Abyssinian banana</name>
    <name type="synonym">Musa ensete</name>
    <dbReference type="NCBI Taxonomy" id="4639"/>
    <lineage>
        <taxon>Eukaryota</taxon>
        <taxon>Viridiplantae</taxon>
        <taxon>Streptophyta</taxon>
        <taxon>Embryophyta</taxon>
        <taxon>Tracheophyta</taxon>
        <taxon>Spermatophyta</taxon>
        <taxon>Magnoliopsida</taxon>
        <taxon>Liliopsida</taxon>
        <taxon>Zingiberales</taxon>
        <taxon>Musaceae</taxon>
        <taxon>Ensete</taxon>
    </lineage>
</organism>
<feature type="compositionally biased region" description="Basic and acidic residues" evidence="1">
    <location>
        <begin position="7"/>
        <end position="17"/>
    </location>
</feature>
<feature type="compositionally biased region" description="Low complexity" evidence="1">
    <location>
        <begin position="24"/>
        <end position="39"/>
    </location>
</feature>
<comment type="caution">
    <text evidence="2">The sequence shown here is derived from an EMBL/GenBank/DDBJ whole genome shotgun (WGS) entry which is preliminary data.</text>
</comment>
<sequence length="413" mass="46887">MGSLANKPERGTNENKDHRKAGNGTDCTAGASGASGSSTYASTLDRENASFVDLTRRYALVTYFNLVGIGANLIRFFESSPGEIDSSLKAKNVAIAYNQEDVRIRFMIPIEEQDARTSQRGKARTLERALREGDCGLVEAEGQRYAKLYVEHKHQPDEFTKDGYGEIMHLAVQYTMKELQRTGGETAMETEPGKLEVQLTLLDFVYVPLEQRSGQKEEEPDSEVRWTILNLHKEQWRPFSFGTLPNWKIYDDDAGEEHQELYQAEPMQWATATTAGMRDKDGKHTLQSNDCVRYAAWPIQAYIKGFSRSASMRMTIVSDDMETPDLWRHVLAQSNLRDDDQEIRHMVKSGEAAEDKQLHRGDLFQQLAKKRNTLREVCVDATLKIYGGTVRDEGSDKDAWITERWEPEDDLLG</sequence>
<name>A0AAX5N8I4_ENSVE</name>
<proteinExistence type="predicted"/>
<reference evidence="2 3" key="1">
    <citation type="submission" date="2022-12" db="EMBL/GenBank/DDBJ databases">
        <title>Chromosome-scale assembly of the Ensete ventricosum genome.</title>
        <authorList>
            <person name="Dussert Y."/>
            <person name="Stocks J."/>
            <person name="Wendawek A."/>
            <person name="Woldeyes F."/>
            <person name="Nichols R.A."/>
            <person name="Borrell J.S."/>
        </authorList>
    </citation>
    <scope>NUCLEOTIDE SEQUENCE [LARGE SCALE GENOMIC DNA]</scope>
    <source>
        <strain evidence="3">cv. Maze</strain>
        <tissue evidence="2">Seeds</tissue>
    </source>
</reference>
<accession>A0AAX5N8I4</accession>
<evidence type="ECO:0000313" key="2">
    <source>
        <dbReference type="EMBL" id="KAJ8453491.1"/>
    </source>
</evidence>
<keyword evidence="3" id="KW-1185">Reference proteome</keyword>
<evidence type="ECO:0000256" key="1">
    <source>
        <dbReference type="SAM" id="MobiDB-lite"/>
    </source>
</evidence>
<feature type="region of interest" description="Disordered" evidence="1">
    <location>
        <begin position="1"/>
        <end position="39"/>
    </location>
</feature>
<dbReference type="AlphaFoldDB" id="A0AAX5N8I4"/>
<protein>
    <submittedName>
        <fullName evidence="2">Uncharacterized protein</fullName>
    </submittedName>
</protein>
<gene>
    <name evidence="2" type="ORF">OPV22_035233</name>
</gene>
<dbReference type="Proteomes" id="UP001222027">
    <property type="component" value="Unassembled WGS sequence"/>
</dbReference>